<keyword evidence="5" id="KW-0443">Lipid metabolism</keyword>
<dbReference type="Gene3D" id="3.40.50.150">
    <property type="entry name" value="Vaccinia Virus protein VP39"/>
    <property type="match status" value="1"/>
</dbReference>
<sequence>MSIDTHATTYAPSPRAEPTIEEGTAKRLSLGSRMAFALARRIRIGSFDVRVPEGARRRYTGPRGGPVGTIHIHDPRMARRMILGGNVGLGESYMDGDYDSDDLASFLTVGALNSDALDEVLRGSALYRGLHKLLHGRNRNSKTGSRRNIARHYDLGNAFYREWLDPTMTYSSAAFGHETETLETAQARKYDLLLDRLDARPGDKVLEIGCGWGGFAEHAARTRGCKVTGITISRAQHDFARARIQRQGLNEQVEIRLQDYRDTRERFDRIASIEMFEAVGETYWPVFFETLRDRLVEGGRAAMQVITIADRHFDYYRGRPDFIQRYIFPGGMLPSPRAFTRESERAGLTVERMEGFGPCYARTLAEWNRRFQGAWHRLEPLGYDARFKRMWEYYLAYCEAGFRAGTIDVQRIQLAKR</sequence>
<evidence type="ECO:0000256" key="7">
    <source>
        <dbReference type="SAM" id="MobiDB-lite"/>
    </source>
</evidence>
<evidence type="ECO:0000256" key="1">
    <source>
        <dbReference type="ARBA" id="ARBA00010815"/>
    </source>
</evidence>
<protein>
    <submittedName>
        <fullName evidence="8">Class I SAM-dependent methyltransferase</fullName>
    </submittedName>
</protein>
<dbReference type="Pfam" id="PF02353">
    <property type="entry name" value="CMAS"/>
    <property type="match status" value="1"/>
</dbReference>
<proteinExistence type="inferred from homology"/>
<evidence type="ECO:0000313" key="8">
    <source>
        <dbReference type="EMBL" id="MBP5857200.1"/>
    </source>
</evidence>
<name>A0A8J7RZK2_9PROT</name>
<reference evidence="8" key="1">
    <citation type="submission" date="2021-04" db="EMBL/GenBank/DDBJ databases">
        <authorList>
            <person name="Zhang D.-C."/>
        </authorList>
    </citation>
    <scope>NUCLEOTIDE SEQUENCE</scope>
    <source>
        <strain evidence="8">CGMCC 1.15697</strain>
    </source>
</reference>
<gene>
    <name evidence="8" type="ORF">KAJ83_09285</name>
</gene>
<dbReference type="PANTHER" id="PTHR43667">
    <property type="entry name" value="CYCLOPROPANE-FATTY-ACYL-PHOSPHOLIPID SYNTHASE"/>
    <property type="match status" value="1"/>
</dbReference>
<dbReference type="PIRSF" id="PIRSF003085">
    <property type="entry name" value="CMAS"/>
    <property type="match status" value="1"/>
</dbReference>
<evidence type="ECO:0000256" key="3">
    <source>
        <dbReference type="ARBA" id="ARBA00022679"/>
    </source>
</evidence>
<evidence type="ECO:0000313" key="9">
    <source>
        <dbReference type="Proteomes" id="UP000672602"/>
    </source>
</evidence>
<evidence type="ECO:0000256" key="2">
    <source>
        <dbReference type="ARBA" id="ARBA00022603"/>
    </source>
</evidence>
<feature type="compositionally biased region" description="Polar residues" evidence="7">
    <location>
        <begin position="1"/>
        <end position="11"/>
    </location>
</feature>
<dbReference type="GO" id="GO:0032259">
    <property type="term" value="P:methylation"/>
    <property type="evidence" value="ECO:0007669"/>
    <property type="project" value="UniProtKB-KW"/>
</dbReference>
<feature type="region of interest" description="Disordered" evidence="7">
    <location>
        <begin position="1"/>
        <end position="21"/>
    </location>
</feature>
<evidence type="ECO:0000256" key="5">
    <source>
        <dbReference type="ARBA" id="ARBA00023098"/>
    </source>
</evidence>
<keyword evidence="9" id="KW-1185">Reference proteome</keyword>
<dbReference type="InterPro" id="IPR003333">
    <property type="entry name" value="CMAS"/>
</dbReference>
<feature type="active site" evidence="6">
    <location>
        <position position="398"/>
    </location>
</feature>
<evidence type="ECO:0000256" key="4">
    <source>
        <dbReference type="ARBA" id="ARBA00022691"/>
    </source>
</evidence>
<comment type="similarity">
    <text evidence="1">Belongs to the CFA/CMAS family.</text>
</comment>
<comment type="caution">
    <text evidence="8">The sequence shown here is derived from an EMBL/GenBank/DDBJ whole genome shotgun (WGS) entry which is preliminary data.</text>
</comment>
<keyword evidence="4" id="KW-0949">S-adenosyl-L-methionine</keyword>
<dbReference type="PANTHER" id="PTHR43667:SF2">
    <property type="entry name" value="FATTY ACID C-METHYL TRANSFERASE"/>
    <property type="match status" value="1"/>
</dbReference>
<dbReference type="AlphaFoldDB" id="A0A8J7RZK2"/>
<evidence type="ECO:0000256" key="6">
    <source>
        <dbReference type="PIRSR" id="PIRSR003085-1"/>
    </source>
</evidence>
<dbReference type="GO" id="GO:0008610">
    <property type="term" value="P:lipid biosynthetic process"/>
    <property type="evidence" value="ECO:0007669"/>
    <property type="project" value="InterPro"/>
</dbReference>
<dbReference type="GO" id="GO:0008168">
    <property type="term" value="F:methyltransferase activity"/>
    <property type="evidence" value="ECO:0007669"/>
    <property type="project" value="UniProtKB-KW"/>
</dbReference>
<keyword evidence="2 8" id="KW-0489">Methyltransferase</keyword>
<accession>A0A8J7RZK2</accession>
<dbReference type="InterPro" id="IPR050723">
    <property type="entry name" value="CFA/CMAS"/>
</dbReference>
<keyword evidence="3" id="KW-0808">Transferase</keyword>
<dbReference type="Proteomes" id="UP000672602">
    <property type="component" value="Unassembled WGS sequence"/>
</dbReference>
<dbReference type="CDD" id="cd02440">
    <property type="entry name" value="AdoMet_MTases"/>
    <property type="match status" value="1"/>
</dbReference>
<dbReference type="SUPFAM" id="SSF53335">
    <property type="entry name" value="S-adenosyl-L-methionine-dependent methyltransferases"/>
    <property type="match status" value="1"/>
</dbReference>
<organism evidence="8 9">
    <name type="scientific">Marivibrio halodurans</name>
    <dbReference type="NCBI Taxonomy" id="2039722"/>
    <lineage>
        <taxon>Bacteria</taxon>
        <taxon>Pseudomonadati</taxon>
        <taxon>Pseudomonadota</taxon>
        <taxon>Alphaproteobacteria</taxon>
        <taxon>Rhodospirillales</taxon>
        <taxon>Rhodospirillaceae</taxon>
        <taxon>Marivibrio</taxon>
    </lineage>
</organism>
<dbReference type="RefSeq" id="WP_210681792.1">
    <property type="nucleotide sequence ID" value="NZ_JAGMWN010000004.1"/>
</dbReference>
<dbReference type="EMBL" id="JAGMWN010000004">
    <property type="protein sequence ID" value="MBP5857200.1"/>
    <property type="molecule type" value="Genomic_DNA"/>
</dbReference>
<dbReference type="InterPro" id="IPR029063">
    <property type="entry name" value="SAM-dependent_MTases_sf"/>
</dbReference>